<keyword evidence="4" id="KW-0813">Transport</keyword>
<evidence type="ECO:0000256" key="1">
    <source>
        <dbReference type="ARBA" id="ARBA00004651"/>
    </source>
</evidence>
<evidence type="ECO:0000256" key="6">
    <source>
        <dbReference type="ARBA" id="ARBA00022692"/>
    </source>
</evidence>
<evidence type="ECO:0000256" key="8">
    <source>
        <dbReference type="ARBA" id="ARBA00022989"/>
    </source>
</evidence>
<dbReference type="GO" id="GO:0005886">
    <property type="term" value="C:plasma membrane"/>
    <property type="evidence" value="ECO:0007669"/>
    <property type="project" value="UniProtKB-SubCell"/>
</dbReference>
<dbReference type="InterPro" id="IPR038221">
    <property type="entry name" value="YidC_periplasmic_sf"/>
</dbReference>
<evidence type="ECO:0000256" key="10">
    <source>
        <dbReference type="ARBA" id="ARBA00023186"/>
    </source>
</evidence>
<evidence type="ECO:0000256" key="9">
    <source>
        <dbReference type="ARBA" id="ARBA00023136"/>
    </source>
</evidence>
<keyword evidence="10" id="KW-0143">Chaperone</keyword>
<evidence type="ECO:0000256" key="7">
    <source>
        <dbReference type="ARBA" id="ARBA00022927"/>
    </source>
</evidence>
<dbReference type="Proteomes" id="UP000307968">
    <property type="component" value="Chromosome"/>
</dbReference>
<reference evidence="15 16" key="1">
    <citation type="submission" date="2019-05" db="EMBL/GenBank/DDBJ databases">
        <authorList>
            <consortium name="Pathogen Informatics"/>
        </authorList>
    </citation>
    <scope>NUCLEOTIDE SEQUENCE [LARGE SCALE GENOMIC DNA]</scope>
    <source>
        <strain evidence="15 16">NCTC12971</strain>
    </source>
</reference>
<feature type="compositionally biased region" description="Low complexity" evidence="13">
    <location>
        <begin position="28"/>
        <end position="48"/>
    </location>
</feature>
<evidence type="ECO:0000256" key="5">
    <source>
        <dbReference type="ARBA" id="ARBA00022475"/>
    </source>
</evidence>
<protein>
    <recommendedName>
        <fullName evidence="3">Membrane protein insertase YidC</fullName>
    </recommendedName>
    <alternativeName>
        <fullName evidence="12">Foldase YidC</fullName>
    </alternativeName>
    <alternativeName>
        <fullName evidence="11">Membrane integrase YidC</fullName>
    </alternativeName>
</protein>
<evidence type="ECO:0000259" key="14">
    <source>
        <dbReference type="Pfam" id="PF14849"/>
    </source>
</evidence>
<comment type="similarity">
    <text evidence="2">Belongs to the OXA1/ALB3/YidC family. Type 1 subfamily.</text>
</comment>
<dbReference type="NCBIfam" id="TIGR03593">
    <property type="entry name" value="yidC_nterm"/>
    <property type="match status" value="1"/>
</dbReference>
<keyword evidence="7" id="KW-0653">Protein transport</keyword>
<dbReference type="InterPro" id="IPR001708">
    <property type="entry name" value="YidC/ALB3/OXA1/COX18"/>
</dbReference>
<keyword evidence="8" id="KW-1133">Transmembrane helix</keyword>
<evidence type="ECO:0000256" key="3">
    <source>
        <dbReference type="ARBA" id="ARBA00015325"/>
    </source>
</evidence>
<evidence type="ECO:0000256" key="4">
    <source>
        <dbReference type="ARBA" id="ARBA00022448"/>
    </source>
</evidence>
<dbReference type="GO" id="GO:0015031">
    <property type="term" value="P:protein transport"/>
    <property type="evidence" value="ECO:0007669"/>
    <property type="project" value="UniProtKB-KW"/>
</dbReference>
<feature type="region of interest" description="Disordered" evidence="13">
    <location>
        <begin position="28"/>
        <end position="57"/>
    </location>
</feature>
<dbReference type="CDD" id="cd19961">
    <property type="entry name" value="EcYidC-like_peri"/>
    <property type="match status" value="1"/>
</dbReference>
<keyword evidence="6" id="KW-0812">Transmembrane</keyword>
<gene>
    <name evidence="15" type="primary">yidC_2</name>
    <name evidence="15" type="ORF">NCTC12971_05863</name>
</gene>
<comment type="subcellular location">
    <subcellularLocation>
        <location evidence="1">Cell membrane</location>
        <topology evidence="1">Multi-pass membrane protein</topology>
    </subcellularLocation>
</comment>
<dbReference type="InterPro" id="IPR028053">
    <property type="entry name" value="Membr_insert_YidC_N"/>
</dbReference>
<dbReference type="PRINTS" id="PR00701">
    <property type="entry name" value="60KDINNERMP"/>
</dbReference>
<dbReference type="EMBL" id="LR590463">
    <property type="protein sequence ID" value="VTP68887.1"/>
    <property type="molecule type" value="Genomic_DNA"/>
</dbReference>
<evidence type="ECO:0000256" key="13">
    <source>
        <dbReference type="SAM" id="MobiDB-lite"/>
    </source>
</evidence>
<evidence type="ECO:0000256" key="11">
    <source>
        <dbReference type="ARBA" id="ARBA00033245"/>
    </source>
</evidence>
<proteinExistence type="inferred from homology"/>
<keyword evidence="9" id="KW-0472">Membrane</keyword>
<dbReference type="Gene3D" id="2.70.98.90">
    <property type="match status" value="1"/>
</dbReference>
<dbReference type="AlphaFoldDB" id="A0A4U9HWF4"/>
<feature type="domain" description="Membrane insertase YidC N-terminal" evidence="14">
    <location>
        <begin position="61"/>
        <end position="118"/>
    </location>
</feature>
<accession>A0A4U9HWF4</accession>
<keyword evidence="5" id="KW-1003">Cell membrane</keyword>
<name>A0A4U9HWF4_SERRU</name>
<evidence type="ECO:0000313" key="16">
    <source>
        <dbReference type="Proteomes" id="UP000307968"/>
    </source>
</evidence>
<evidence type="ECO:0000256" key="2">
    <source>
        <dbReference type="ARBA" id="ARBA00010527"/>
    </source>
</evidence>
<organism evidence="15 16">
    <name type="scientific">Serratia rubidaea</name>
    <name type="common">Serratia marinorubra</name>
    <dbReference type="NCBI Taxonomy" id="61652"/>
    <lineage>
        <taxon>Bacteria</taxon>
        <taxon>Pseudomonadati</taxon>
        <taxon>Pseudomonadota</taxon>
        <taxon>Gammaproteobacteria</taxon>
        <taxon>Enterobacterales</taxon>
        <taxon>Yersiniaceae</taxon>
        <taxon>Serratia</taxon>
    </lineage>
</organism>
<evidence type="ECO:0000313" key="15">
    <source>
        <dbReference type="EMBL" id="VTP68887.1"/>
    </source>
</evidence>
<dbReference type="GO" id="GO:0032977">
    <property type="term" value="F:membrane insertase activity"/>
    <property type="evidence" value="ECO:0007669"/>
    <property type="project" value="InterPro"/>
</dbReference>
<evidence type="ECO:0000256" key="12">
    <source>
        <dbReference type="ARBA" id="ARBA00033342"/>
    </source>
</evidence>
<sequence length="121" mass="12855">MDSQRNLLLIALLFVSFMIWQAWQTDHAPQPAAQTTTQTTNSATGDATSSGVPASGQGKLITVNTDVLSLTINTRGGDIEQAKLLAYPDTLGSSTPFQLLETTPSFVYQAQSGLTGKKRPG</sequence>
<dbReference type="Pfam" id="PF14849">
    <property type="entry name" value="YidC_periplas"/>
    <property type="match status" value="1"/>
</dbReference>